<dbReference type="Pfam" id="PF20230">
    <property type="entry name" value="DUF6588"/>
    <property type="match status" value="1"/>
</dbReference>
<evidence type="ECO:0000256" key="1">
    <source>
        <dbReference type="SAM" id="SignalP"/>
    </source>
</evidence>
<comment type="caution">
    <text evidence="2">The sequence shown here is derived from an EMBL/GenBank/DDBJ whole genome shotgun (WGS) entry which is preliminary data.</text>
</comment>
<organism evidence="2 3">
    <name type="scientific">Chryseosolibacter histidini</name>
    <dbReference type="NCBI Taxonomy" id="2782349"/>
    <lineage>
        <taxon>Bacteria</taxon>
        <taxon>Pseudomonadati</taxon>
        <taxon>Bacteroidota</taxon>
        <taxon>Cytophagia</taxon>
        <taxon>Cytophagales</taxon>
        <taxon>Chryseotaleaceae</taxon>
        <taxon>Chryseosolibacter</taxon>
    </lineage>
</organism>
<gene>
    <name evidence="2" type="ORF">KK083_05400</name>
</gene>
<dbReference type="AlphaFoldDB" id="A0AAP2DHM6"/>
<dbReference type="EMBL" id="JAHESF010000004">
    <property type="protein sequence ID" value="MBT1696300.1"/>
    <property type="molecule type" value="Genomic_DNA"/>
</dbReference>
<accession>A0AAP2DHM6</accession>
<dbReference type="Proteomes" id="UP001319200">
    <property type="component" value="Unassembled WGS sequence"/>
</dbReference>
<keyword evidence="1" id="KW-0732">Signal</keyword>
<proteinExistence type="predicted"/>
<feature type="signal peptide" evidence="1">
    <location>
        <begin position="1"/>
        <end position="23"/>
    </location>
</feature>
<evidence type="ECO:0008006" key="4">
    <source>
        <dbReference type="Google" id="ProtNLM"/>
    </source>
</evidence>
<evidence type="ECO:0000313" key="2">
    <source>
        <dbReference type="EMBL" id="MBT1696300.1"/>
    </source>
</evidence>
<feature type="chain" id="PRO_5042827447" description="Outer membrane protein beta-barrel domain-containing protein" evidence="1">
    <location>
        <begin position="24"/>
        <end position="343"/>
    </location>
</feature>
<name>A0AAP2DHM6_9BACT</name>
<reference evidence="2 3" key="1">
    <citation type="submission" date="2021-05" db="EMBL/GenBank/DDBJ databases">
        <title>A Polyphasic approach of four new species of the genus Ohtaekwangia: Ohtaekwangia histidinii sp. nov., Ohtaekwangia cretensis sp. nov., Ohtaekwangia indiensis sp. nov., Ohtaekwangia reichenbachii sp. nov. from diverse environment.</title>
        <authorList>
            <person name="Octaviana S."/>
        </authorList>
    </citation>
    <scope>NUCLEOTIDE SEQUENCE [LARGE SCALE GENOMIC DNA]</scope>
    <source>
        <strain evidence="2 3">PWU4</strain>
    </source>
</reference>
<dbReference type="InterPro" id="IPR046495">
    <property type="entry name" value="DUF6588"/>
</dbReference>
<evidence type="ECO:0000313" key="3">
    <source>
        <dbReference type="Proteomes" id="UP001319200"/>
    </source>
</evidence>
<dbReference type="RefSeq" id="WP_254161484.1">
    <property type="nucleotide sequence ID" value="NZ_JAHESF010000004.1"/>
</dbReference>
<keyword evidence="3" id="KW-1185">Reference proteome</keyword>
<sequence length="343" mass="37078">MRFFTRVLFLAALVASASVPSFAQEDIDQLLKEGIEDGEKLIGAYIAPVIKSVSSGLNQGWYNTAKAHKIAGIDITITGNAMTIPSGDLLFKPADLNLQKVELVPTSGQYNGYAPTLAGPDISTSYRLKNPDPSDPNATFSGPPGLDLKGNIGKNWVPVPMAHVGIGLPKGTDLKIRYSPTVDIGDEGSIKIIGFGVMHDIKQWIPGIKLLPFDLSGFVGYTKFKLESSFEGDIQGSNQKGIFEMNATTIQGLISKKFSVVTFYGGIGYNIAKSNLSMKGWYDVDEDNTRDQNEVDPIDLKFAASGPRATVGMRLKLAILTFHADYTMQKYKCLTAGVGLSVR</sequence>
<protein>
    <recommendedName>
        <fullName evidence="4">Outer membrane protein beta-barrel domain-containing protein</fullName>
    </recommendedName>
</protein>